<dbReference type="NCBIfam" id="TIGR01128">
    <property type="entry name" value="holA"/>
    <property type="match status" value="1"/>
</dbReference>
<sequence>MDFQSAYDQLVQGQVGPVYLLYGQEHLFMDMFVDKLVASTEAESVVRFDFEEDGIDEAMLELQSVSLFLQQPIVVIRNCTPFLSQGKSGSSADVLEAYVQNPIRTRTLVMSVSADKLDERKKLTKAAKRHIVIDCKTPKEPVAIRFLETVVATEGMDTDRAVLTELWHRTGSVSQAVNELRKLTLYAVDRSITVQDVRDLVAQTVEDTVFDWVDDVIQGRIATAMTSLVDLSHQGYDPLGLLAMLARQLRMMWYAKVQGGRGIRIEDIAKEVKVHPFAMKVAERQARNVTSSALETLIRQAADYEYDVKRGRRDPGQAIELLMLSCARSMSTRPRAK</sequence>
<comment type="catalytic activity">
    <reaction evidence="8">
        <text>DNA(n) + a 2'-deoxyribonucleoside 5'-triphosphate = DNA(n+1) + diphosphate</text>
        <dbReference type="Rhea" id="RHEA:22508"/>
        <dbReference type="Rhea" id="RHEA-COMP:17339"/>
        <dbReference type="Rhea" id="RHEA-COMP:17340"/>
        <dbReference type="ChEBI" id="CHEBI:33019"/>
        <dbReference type="ChEBI" id="CHEBI:61560"/>
        <dbReference type="ChEBI" id="CHEBI:173112"/>
        <dbReference type="EC" id="2.7.7.7"/>
    </reaction>
</comment>
<dbReference type="Pfam" id="PF21694">
    <property type="entry name" value="DNA_pol3_delta_C"/>
    <property type="match status" value="1"/>
</dbReference>
<evidence type="ECO:0000256" key="6">
    <source>
        <dbReference type="ARBA" id="ARBA00022932"/>
    </source>
</evidence>
<keyword evidence="5" id="KW-0235">DNA replication</keyword>
<feature type="domain" description="DNA polymerase III delta subunit-like C-terminal" evidence="10">
    <location>
        <begin position="206"/>
        <end position="325"/>
    </location>
</feature>
<organism evidence="11 12">
    <name type="scientific">Alicyclobacillus dauci</name>
    <dbReference type="NCBI Taxonomy" id="1475485"/>
    <lineage>
        <taxon>Bacteria</taxon>
        <taxon>Bacillati</taxon>
        <taxon>Bacillota</taxon>
        <taxon>Bacilli</taxon>
        <taxon>Bacillales</taxon>
        <taxon>Alicyclobacillaceae</taxon>
        <taxon>Alicyclobacillus</taxon>
    </lineage>
</organism>
<dbReference type="InterPro" id="IPR008921">
    <property type="entry name" value="DNA_pol3_clamp-load_cplx_C"/>
</dbReference>
<evidence type="ECO:0000256" key="7">
    <source>
        <dbReference type="ARBA" id="ARBA00034754"/>
    </source>
</evidence>
<evidence type="ECO:0000259" key="10">
    <source>
        <dbReference type="Pfam" id="PF21694"/>
    </source>
</evidence>
<dbReference type="Pfam" id="PF06144">
    <property type="entry name" value="DNA_pol3_delta"/>
    <property type="match status" value="1"/>
</dbReference>
<dbReference type="InterPro" id="IPR048466">
    <property type="entry name" value="DNA_pol3_delta-like_C"/>
</dbReference>
<dbReference type="Gene3D" id="3.40.50.300">
    <property type="entry name" value="P-loop containing nucleotide triphosphate hydrolases"/>
    <property type="match status" value="1"/>
</dbReference>
<dbReference type="RefSeq" id="WP_268046101.1">
    <property type="nucleotide sequence ID" value="NZ_CP104064.1"/>
</dbReference>
<dbReference type="SUPFAM" id="SSF52540">
    <property type="entry name" value="P-loop containing nucleoside triphosphate hydrolases"/>
    <property type="match status" value="1"/>
</dbReference>
<reference evidence="11" key="1">
    <citation type="submission" date="2022-08" db="EMBL/GenBank/DDBJ databases">
        <title>Alicyclobacillus dauci DSM2870, complete genome.</title>
        <authorList>
            <person name="Wang Q."/>
            <person name="Cai R."/>
            <person name="Wang Z."/>
        </authorList>
    </citation>
    <scope>NUCLEOTIDE SEQUENCE</scope>
    <source>
        <strain evidence="11">DSM 28700</strain>
    </source>
</reference>
<evidence type="ECO:0000256" key="1">
    <source>
        <dbReference type="ARBA" id="ARBA00012417"/>
    </source>
</evidence>
<evidence type="ECO:0000259" key="9">
    <source>
        <dbReference type="Pfam" id="PF06144"/>
    </source>
</evidence>
<dbReference type="GO" id="GO:0003887">
    <property type="term" value="F:DNA-directed DNA polymerase activity"/>
    <property type="evidence" value="ECO:0007669"/>
    <property type="project" value="UniProtKB-EC"/>
</dbReference>
<dbReference type="SUPFAM" id="SSF48019">
    <property type="entry name" value="post-AAA+ oligomerization domain-like"/>
    <property type="match status" value="1"/>
</dbReference>
<dbReference type="PANTHER" id="PTHR34388">
    <property type="entry name" value="DNA POLYMERASE III SUBUNIT DELTA"/>
    <property type="match status" value="1"/>
</dbReference>
<keyword evidence="3 11" id="KW-0808">Transferase</keyword>
<keyword evidence="12" id="KW-1185">Reference proteome</keyword>
<evidence type="ECO:0000313" key="12">
    <source>
        <dbReference type="Proteomes" id="UP001164803"/>
    </source>
</evidence>
<keyword evidence="6" id="KW-0239">DNA-directed DNA polymerase</keyword>
<dbReference type="EMBL" id="CP104064">
    <property type="protein sequence ID" value="WAH38525.1"/>
    <property type="molecule type" value="Genomic_DNA"/>
</dbReference>
<dbReference type="InterPro" id="IPR027417">
    <property type="entry name" value="P-loop_NTPase"/>
</dbReference>
<evidence type="ECO:0000256" key="5">
    <source>
        <dbReference type="ARBA" id="ARBA00022705"/>
    </source>
</evidence>
<evidence type="ECO:0000256" key="8">
    <source>
        <dbReference type="ARBA" id="ARBA00049244"/>
    </source>
</evidence>
<evidence type="ECO:0000256" key="4">
    <source>
        <dbReference type="ARBA" id="ARBA00022695"/>
    </source>
</evidence>
<dbReference type="InterPro" id="IPR010372">
    <property type="entry name" value="DNA_pol3_delta_N"/>
</dbReference>
<evidence type="ECO:0000256" key="2">
    <source>
        <dbReference type="ARBA" id="ARBA00017703"/>
    </source>
</evidence>
<proteinExistence type="inferred from homology"/>
<evidence type="ECO:0000313" key="11">
    <source>
        <dbReference type="EMBL" id="WAH38525.1"/>
    </source>
</evidence>
<dbReference type="EC" id="2.7.7.7" evidence="1"/>
<protein>
    <recommendedName>
        <fullName evidence="2">DNA polymerase III subunit delta</fullName>
        <ecNumber evidence="1">2.7.7.7</ecNumber>
    </recommendedName>
</protein>
<keyword evidence="4 11" id="KW-0548">Nucleotidyltransferase</keyword>
<dbReference type="Proteomes" id="UP001164803">
    <property type="component" value="Chromosome"/>
</dbReference>
<dbReference type="InterPro" id="IPR005790">
    <property type="entry name" value="DNA_polIII_delta"/>
</dbReference>
<dbReference type="PANTHER" id="PTHR34388:SF1">
    <property type="entry name" value="DNA POLYMERASE III SUBUNIT DELTA"/>
    <property type="match status" value="1"/>
</dbReference>
<evidence type="ECO:0000256" key="3">
    <source>
        <dbReference type="ARBA" id="ARBA00022679"/>
    </source>
</evidence>
<dbReference type="Gene3D" id="1.20.272.10">
    <property type="match status" value="1"/>
</dbReference>
<gene>
    <name evidence="11" type="primary">holA</name>
    <name evidence="11" type="ORF">NZD86_08605</name>
</gene>
<accession>A0ABY6Z8X3</accession>
<feature type="domain" description="DNA polymerase III delta N-terminal" evidence="9">
    <location>
        <begin position="19"/>
        <end position="135"/>
    </location>
</feature>
<name>A0ABY6Z8X3_9BACL</name>
<comment type="similarity">
    <text evidence="7">Belongs to the DNA polymerase HolA subunit family.</text>
</comment>